<gene>
    <name evidence="1" type="ORF">L0P03_11040</name>
</gene>
<evidence type="ECO:0000313" key="1">
    <source>
        <dbReference type="EMBL" id="MCG4960379.1"/>
    </source>
</evidence>
<sequence length="50" mass="5681">MCNKSSPSPRHGFGFPKRGEASIHIVLYGDGWILCGCWWRTGGGVRMEWR</sequence>
<dbReference type="AlphaFoldDB" id="A0AAW5C847"/>
<dbReference type="EMBL" id="JAKNDN010000020">
    <property type="protein sequence ID" value="MCG4960379.1"/>
    <property type="molecule type" value="Genomic_DNA"/>
</dbReference>
<accession>A0AAW5C847</accession>
<proteinExistence type="predicted"/>
<evidence type="ECO:0000313" key="2">
    <source>
        <dbReference type="Proteomes" id="UP001199750"/>
    </source>
</evidence>
<organism evidence="1 2">
    <name type="scientific">Odoribacter splanchnicus</name>
    <dbReference type="NCBI Taxonomy" id="28118"/>
    <lineage>
        <taxon>Bacteria</taxon>
        <taxon>Pseudomonadati</taxon>
        <taxon>Bacteroidota</taxon>
        <taxon>Bacteroidia</taxon>
        <taxon>Bacteroidales</taxon>
        <taxon>Odoribacteraceae</taxon>
        <taxon>Odoribacter</taxon>
    </lineage>
</organism>
<protein>
    <submittedName>
        <fullName evidence="1">Uncharacterized protein</fullName>
    </submittedName>
</protein>
<dbReference type="Proteomes" id="UP001199750">
    <property type="component" value="Unassembled WGS sequence"/>
</dbReference>
<comment type="caution">
    <text evidence="1">The sequence shown here is derived from an EMBL/GenBank/DDBJ whole genome shotgun (WGS) entry which is preliminary data.</text>
</comment>
<name>A0AAW5C847_9BACT</name>
<dbReference type="RefSeq" id="WP_167535997.1">
    <property type="nucleotide sequence ID" value="NZ_JABWDG010000013.1"/>
</dbReference>
<reference evidence="1" key="1">
    <citation type="submission" date="2022-01" db="EMBL/GenBank/DDBJ databases">
        <title>Collection of gut derived symbiotic bacterial strains cultured from healthy donors.</title>
        <authorList>
            <person name="Lin H."/>
            <person name="Kohout C."/>
            <person name="Waligurski E."/>
            <person name="Pamer E.G."/>
        </authorList>
    </citation>
    <scope>NUCLEOTIDE SEQUENCE</scope>
    <source>
        <strain evidence="1">DFI.1.149</strain>
    </source>
</reference>